<sequence length="130" mass="14338">MVKPWHLYPGTSGGEGLRGPRPSIGTGLRREVMAVDVVLDGTAAPAARSRRWSVLVSMGTARTSGACWSACGLPPGFDAERYRERNTVERCVNKLRNNRAVALRTDKCKRIYQGTIDVASIRIWLRDPTP</sequence>
<reference evidence="1 2" key="1">
    <citation type="submission" date="2019-05" db="EMBL/GenBank/DDBJ databases">
        <title>Draft genome sequence of Nonomuraea turkmeniaca DSM 43926.</title>
        <authorList>
            <person name="Saricaoglu S."/>
            <person name="Isik K."/>
        </authorList>
    </citation>
    <scope>NUCLEOTIDE SEQUENCE [LARGE SCALE GENOMIC DNA]</scope>
    <source>
        <strain evidence="1 2">DSM 43926</strain>
    </source>
</reference>
<name>A0A5S4FRU6_9ACTN</name>
<dbReference type="AlphaFoldDB" id="A0A5S4FRU6"/>
<organism evidence="1 2">
    <name type="scientific">Nonomuraea turkmeniaca</name>
    <dbReference type="NCBI Taxonomy" id="103838"/>
    <lineage>
        <taxon>Bacteria</taxon>
        <taxon>Bacillati</taxon>
        <taxon>Actinomycetota</taxon>
        <taxon>Actinomycetes</taxon>
        <taxon>Streptosporangiales</taxon>
        <taxon>Streptosporangiaceae</taxon>
        <taxon>Nonomuraea</taxon>
    </lineage>
</organism>
<comment type="caution">
    <text evidence="1">The sequence shown here is derived from an EMBL/GenBank/DDBJ whole genome shotgun (WGS) entry which is preliminary data.</text>
</comment>
<keyword evidence="2" id="KW-1185">Reference proteome</keyword>
<evidence type="ECO:0000313" key="1">
    <source>
        <dbReference type="EMBL" id="TMR23422.1"/>
    </source>
</evidence>
<evidence type="ECO:0008006" key="3">
    <source>
        <dbReference type="Google" id="ProtNLM"/>
    </source>
</evidence>
<dbReference type="EMBL" id="VCKY01000019">
    <property type="protein sequence ID" value="TMR23422.1"/>
    <property type="molecule type" value="Genomic_DNA"/>
</dbReference>
<evidence type="ECO:0000313" key="2">
    <source>
        <dbReference type="Proteomes" id="UP000309128"/>
    </source>
</evidence>
<dbReference type="Proteomes" id="UP000309128">
    <property type="component" value="Unassembled WGS sequence"/>
</dbReference>
<gene>
    <name evidence="1" type="ORF">ETD86_08100</name>
</gene>
<accession>A0A5S4FRU6</accession>
<proteinExistence type="predicted"/>
<protein>
    <recommendedName>
        <fullName evidence="3">Transposase</fullName>
    </recommendedName>
</protein>
<dbReference type="OrthoDB" id="4546548at2"/>